<dbReference type="NCBIfam" id="TIGR00014">
    <property type="entry name" value="arsC"/>
    <property type="match status" value="1"/>
</dbReference>
<dbReference type="InterPro" id="IPR006659">
    <property type="entry name" value="Arsenate_reductase"/>
</dbReference>
<dbReference type="Gene3D" id="3.40.30.10">
    <property type="entry name" value="Glutaredoxin"/>
    <property type="match status" value="1"/>
</dbReference>
<evidence type="ECO:0000256" key="2">
    <source>
        <dbReference type="ARBA" id="ARBA00023002"/>
    </source>
</evidence>
<sequence length="117" mass="13125">MSSTVILHNPRCSKSRQTLALLEEKGIAPQVIEYLKTPLGVDELNDVFKKLNLESVRQMMRTKEQEYKDANLADTALSDNDLFAAMAATPKLMERPIVITESQARIGRPPESVLEII</sequence>
<evidence type="ECO:0000313" key="6">
    <source>
        <dbReference type="Proteomes" id="UP000056090"/>
    </source>
</evidence>
<dbReference type="CDD" id="cd03034">
    <property type="entry name" value="ArsC_ArsC"/>
    <property type="match status" value="1"/>
</dbReference>
<evidence type="ECO:0000256" key="1">
    <source>
        <dbReference type="ARBA" id="ARBA00007198"/>
    </source>
</evidence>
<gene>
    <name evidence="5" type="ORF">EP13_10635</name>
</gene>
<evidence type="ECO:0000256" key="3">
    <source>
        <dbReference type="PROSITE-ProRule" id="PRU01282"/>
    </source>
</evidence>
<reference evidence="5 6" key="1">
    <citation type="submission" date="2014-06" db="EMBL/GenBank/DDBJ databases">
        <title>Genomes of Alteromonas australica, a world apart.</title>
        <authorList>
            <person name="Gonzaga A."/>
            <person name="Lopez-Perez M."/>
            <person name="Rodriguez-Valera F."/>
        </authorList>
    </citation>
    <scope>NUCLEOTIDE SEQUENCE [LARGE SCALE GENOMIC DNA]</scope>
    <source>
        <strain evidence="5 6">H 17</strain>
    </source>
</reference>
<dbReference type="EMBL" id="CP008849">
    <property type="protein sequence ID" value="AIF99100.1"/>
    <property type="molecule type" value="Genomic_DNA"/>
</dbReference>
<protein>
    <recommendedName>
        <fullName evidence="4">Arsenate reductase</fullName>
        <ecNumber evidence="4">1.20.4.1</ecNumber>
    </recommendedName>
</protein>
<dbReference type="SUPFAM" id="SSF52833">
    <property type="entry name" value="Thioredoxin-like"/>
    <property type="match status" value="1"/>
</dbReference>
<evidence type="ECO:0000256" key="4">
    <source>
        <dbReference type="RuleBase" id="RU362029"/>
    </source>
</evidence>
<organism evidence="5 6">
    <name type="scientific">Alteromonas australica</name>
    <dbReference type="NCBI Taxonomy" id="589873"/>
    <lineage>
        <taxon>Bacteria</taxon>
        <taxon>Pseudomonadati</taxon>
        <taxon>Pseudomonadota</taxon>
        <taxon>Gammaproteobacteria</taxon>
        <taxon>Alteromonadales</taxon>
        <taxon>Alteromonadaceae</taxon>
        <taxon>Alteromonas/Salinimonas group</taxon>
        <taxon>Alteromonas</taxon>
    </lineage>
</organism>
<dbReference type="EC" id="1.20.4.1" evidence="4"/>
<dbReference type="GO" id="GO:0008794">
    <property type="term" value="F:arsenate reductase (glutaredoxin) activity"/>
    <property type="evidence" value="ECO:0007669"/>
    <property type="project" value="UniProtKB-UniRule"/>
</dbReference>
<keyword evidence="2 4" id="KW-0560">Oxidoreductase</keyword>
<dbReference type="eggNOG" id="COG1393">
    <property type="taxonomic scope" value="Bacteria"/>
</dbReference>
<dbReference type="KEGG" id="aal:EP13_10635"/>
<accession>A0A075P275</accession>
<dbReference type="GeneID" id="78255361"/>
<dbReference type="Proteomes" id="UP000056090">
    <property type="component" value="Chromosome"/>
</dbReference>
<name>A0A075P275_9ALTE</name>
<dbReference type="InterPro" id="IPR006660">
    <property type="entry name" value="Arsenate_reductase-like"/>
</dbReference>
<comment type="similarity">
    <text evidence="1 3 4">Belongs to the ArsC family.</text>
</comment>
<evidence type="ECO:0000313" key="5">
    <source>
        <dbReference type="EMBL" id="AIF99100.1"/>
    </source>
</evidence>
<dbReference type="RefSeq" id="WP_044057233.1">
    <property type="nucleotide sequence ID" value="NZ_CAXGHX010000005.1"/>
</dbReference>
<dbReference type="InterPro" id="IPR036249">
    <property type="entry name" value="Thioredoxin-like_sf"/>
</dbReference>
<proteinExistence type="inferred from homology"/>
<dbReference type="AlphaFoldDB" id="A0A075P275"/>
<dbReference type="PANTHER" id="PTHR30041:SF4">
    <property type="entry name" value="ARSENATE REDUCTASE"/>
    <property type="match status" value="1"/>
</dbReference>
<dbReference type="Pfam" id="PF03960">
    <property type="entry name" value="ArsC"/>
    <property type="match status" value="1"/>
</dbReference>
<keyword evidence="6" id="KW-1185">Reference proteome</keyword>
<dbReference type="PROSITE" id="PS51353">
    <property type="entry name" value="ARSC"/>
    <property type="match status" value="1"/>
</dbReference>
<dbReference type="PANTHER" id="PTHR30041">
    <property type="entry name" value="ARSENATE REDUCTASE"/>
    <property type="match status" value="1"/>
</dbReference>
<comment type="catalytic activity">
    <reaction evidence="4">
        <text>[glutaredoxin]-dithiol + arsenate + glutathione + H(+) = glutathionyl-S-S-[glutaredoxin] + arsenite + H2O</text>
        <dbReference type="Rhea" id="RHEA:22016"/>
        <dbReference type="Rhea" id="RHEA-COMP:10729"/>
        <dbReference type="Rhea" id="RHEA-COMP:17668"/>
        <dbReference type="ChEBI" id="CHEBI:15377"/>
        <dbReference type="ChEBI" id="CHEBI:15378"/>
        <dbReference type="ChEBI" id="CHEBI:29242"/>
        <dbReference type="ChEBI" id="CHEBI:29950"/>
        <dbReference type="ChEBI" id="CHEBI:48597"/>
        <dbReference type="ChEBI" id="CHEBI:57925"/>
        <dbReference type="ChEBI" id="CHEBI:146199"/>
        <dbReference type="EC" id="1.20.4.1"/>
    </reaction>
</comment>